<evidence type="ECO:0000313" key="1">
    <source>
        <dbReference type="EMBL" id="KAF1980685.1"/>
    </source>
</evidence>
<gene>
    <name evidence="1" type="ORF">K402DRAFT_426033</name>
</gene>
<keyword evidence="2" id="KW-1185">Reference proteome</keyword>
<evidence type="ECO:0000313" key="2">
    <source>
        <dbReference type="Proteomes" id="UP000800041"/>
    </source>
</evidence>
<dbReference type="Proteomes" id="UP000800041">
    <property type="component" value="Unassembled WGS sequence"/>
</dbReference>
<proteinExistence type="predicted"/>
<organism evidence="1 2">
    <name type="scientific">Aulographum hederae CBS 113979</name>
    <dbReference type="NCBI Taxonomy" id="1176131"/>
    <lineage>
        <taxon>Eukaryota</taxon>
        <taxon>Fungi</taxon>
        <taxon>Dikarya</taxon>
        <taxon>Ascomycota</taxon>
        <taxon>Pezizomycotina</taxon>
        <taxon>Dothideomycetes</taxon>
        <taxon>Pleosporomycetidae</taxon>
        <taxon>Aulographales</taxon>
        <taxon>Aulographaceae</taxon>
    </lineage>
</organism>
<dbReference type="AlphaFoldDB" id="A0A6G1GIA7"/>
<accession>A0A6G1GIA7</accession>
<dbReference type="EMBL" id="ML977229">
    <property type="protein sequence ID" value="KAF1980685.1"/>
    <property type="molecule type" value="Genomic_DNA"/>
</dbReference>
<name>A0A6G1GIA7_9PEZI</name>
<reference evidence="1" key="1">
    <citation type="journal article" date="2020" name="Stud. Mycol.">
        <title>101 Dothideomycetes genomes: a test case for predicting lifestyles and emergence of pathogens.</title>
        <authorList>
            <person name="Haridas S."/>
            <person name="Albert R."/>
            <person name="Binder M."/>
            <person name="Bloem J."/>
            <person name="Labutti K."/>
            <person name="Salamov A."/>
            <person name="Andreopoulos B."/>
            <person name="Baker S."/>
            <person name="Barry K."/>
            <person name="Bills G."/>
            <person name="Bluhm B."/>
            <person name="Cannon C."/>
            <person name="Castanera R."/>
            <person name="Culley D."/>
            <person name="Daum C."/>
            <person name="Ezra D."/>
            <person name="Gonzalez J."/>
            <person name="Henrissat B."/>
            <person name="Kuo A."/>
            <person name="Liang C."/>
            <person name="Lipzen A."/>
            <person name="Lutzoni F."/>
            <person name="Magnuson J."/>
            <person name="Mondo S."/>
            <person name="Nolan M."/>
            <person name="Ohm R."/>
            <person name="Pangilinan J."/>
            <person name="Park H.-J."/>
            <person name="Ramirez L."/>
            <person name="Alfaro M."/>
            <person name="Sun H."/>
            <person name="Tritt A."/>
            <person name="Yoshinaga Y."/>
            <person name="Zwiers L.-H."/>
            <person name="Turgeon B."/>
            <person name="Goodwin S."/>
            <person name="Spatafora J."/>
            <person name="Crous P."/>
            <person name="Grigoriev I."/>
        </authorList>
    </citation>
    <scope>NUCLEOTIDE SEQUENCE</scope>
    <source>
        <strain evidence="1">CBS 113979</strain>
    </source>
</reference>
<protein>
    <submittedName>
        <fullName evidence="1">Uncharacterized protein</fullName>
    </submittedName>
</protein>
<sequence>MRRVRMLRETTSFTDFQREVLVQSSIVEAGSSFVDQFTTDFVVEHEEELEDYYKDDKRDEEGERQTTLQDILGEAEAKLDARGAWDLGEGDDFKGHVIEEDGA</sequence>